<proteinExistence type="predicted"/>
<protein>
    <submittedName>
        <fullName evidence="3">Uncharacterized protein</fullName>
    </submittedName>
</protein>
<keyword evidence="2" id="KW-0812">Transmembrane</keyword>
<reference evidence="3 4" key="1">
    <citation type="journal article" date="2016" name="Nat. Commun.">
        <title>Thousands of microbial genomes shed light on interconnected biogeochemical processes in an aquifer system.</title>
        <authorList>
            <person name="Anantharaman K."/>
            <person name="Brown C.T."/>
            <person name="Hug L.A."/>
            <person name="Sharon I."/>
            <person name="Castelle C.J."/>
            <person name="Probst A.J."/>
            <person name="Thomas B.C."/>
            <person name="Singh A."/>
            <person name="Wilkins M.J."/>
            <person name="Karaoz U."/>
            <person name="Brodie E.L."/>
            <person name="Williams K.H."/>
            <person name="Hubbard S.S."/>
            <person name="Banfield J.F."/>
        </authorList>
    </citation>
    <scope>NUCLEOTIDE SEQUENCE [LARGE SCALE GENOMIC DNA]</scope>
</reference>
<dbReference type="AlphaFoldDB" id="A0A1F7UVX8"/>
<comment type="caution">
    <text evidence="3">The sequence shown here is derived from an EMBL/GenBank/DDBJ whole genome shotgun (WGS) entry which is preliminary data.</text>
</comment>
<evidence type="ECO:0000313" key="3">
    <source>
        <dbReference type="EMBL" id="OGL82443.1"/>
    </source>
</evidence>
<accession>A0A1F7UVX8</accession>
<sequence length="84" mass="9418">MTWVKEFLKLIGMVLFLWFGPPWLVTPRNLGDQDDESDSGCKGHNKQRIKGGKKVAETGELKPKDEPSARILAGVARLRRSAKI</sequence>
<name>A0A1F7UVX8_9BACT</name>
<gene>
    <name evidence="3" type="ORF">A2936_03230</name>
</gene>
<evidence type="ECO:0000313" key="4">
    <source>
        <dbReference type="Proteomes" id="UP000176846"/>
    </source>
</evidence>
<feature type="transmembrane region" description="Helical" evidence="2">
    <location>
        <begin position="7"/>
        <end position="25"/>
    </location>
</feature>
<organism evidence="3 4">
    <name type="scientific">Candidatus Uhrbacteria bacterium RIFCSPLOWO2_01_FULL_47_25</name>
    <dbReference type="NCBI Taxonomy" id="1802402"/>
    <lineage>
        <taxon>Bacteria</taxon>
        <taxon>Candidatus Uhriibacteriota</taxon>
    </lineage>
</organism>
<keyword evidence="2" id="KW-1133">Transmembrane helix</keyword>
<dbReference type="EMBL" id="MGEK01000022">
    <property type="protein sequence ID" value="OGL82443.1"/>
    <property type="molecule type" value="Genomic_DNA"/>
</dbReference>
<evidence type="ECO:0000256" key="2">
    <source>
        <dbReference type="SAM" id="Phobius"/>
    </source>
</evidence>
<evidence type="ECO:0000256" key="1">
    <source>
        <dbReference type="SAM" id="MobiDB-lite"/>
    </source>
</evidence>
<keyword evidence="2" id="KW-0472">Membrane</keyword>
<feature type="compositionally biased region" description="Basic residues" evidence="1">
    <location>
        <begin position="43"/>
        <end position="53"/>
    </location>
</feature>
<feature type="compositionally biased region" description="Basic and acidic residues" evidence="1">
    <location>
        <begin position="54"/>
        <end position="63"/>
    </location>
</feature>
<dbReference type="Proteomes" id="UP000176846">
    <property type="component" value="Unassembled WGS sequence"/>
</dbReference>
<feature type="region of interest" description="Disordered" evidence="1">
    <location>
        <begin position="29"/>
        <end position="63"/>
    </location>
</feature>